<dbReference type="InterPro" id="IPR010282">
    <property type="entry name" value="Uncharacterised_HutD/Ves"/>
</dbReference>
<dbReference type="RefSeq" id="WP_257499439.1">
    <property type="nucleotide sequence ID" value="NZ_CP102382.1"/>
</dbReference>
<keyword evidence="2" id="KW-1185">Reference proteome</keyword>
<dbReference type="InterPro" id="IPR014710">
    <property type="entry name" value="RmlC-like_jellyroll"/>
</dbReference>
<gene>
    <name evidence="1" type="ORF">NPX36_00195</name>
</gene>
<organism evidence="1 2">
    <name type="scientific">Paenimyroides aestuarii</name>
    <dbReference type="NCBI Taxonomy" id="2968490"/>
    <lineage>
        <taxon>Bacteria</taxon>
        <taxon>Pseudomonadati</taxon>
        <taxon>Bacteroidota</taxon>
        <taxon>Flavobacteriia</taxon>
        <taxon>Flavobacteriales</taxon>
        <taxon>Flavobacteriaceae</taxon>
        <taxon>Paenimyroides</taxon>
    </lineage>
</organism>
<dbReference type="PANTHER" id="PTHR37943:SF1">
    <property type="entry name" value="PROTEIN VES"/>
    <property type="match status" value="1"/>
</dbReference>
<dbReference type="EMBL" id="CP102382">
    <property type="protein sequence ID" value="UUV21514.1"/>
    <property type="molecule type" value="Genomic_DNA"/>
</dbReference>
<dbReference type="Proteomes" id="UP001317001">
    <property type="component" value="Chromosome"/>
</dbReference>
<proteinExistence type="predicted"/>
<dbReference type="SUPFAM" id="SSF51182">
    <property type="entry name" value="RmlC-like cupins"/>
    <property type="match status" value="1"/>
</dbReference>
<dbReference type="Gene3D" id="2.60.120.10">
    <property type="entry name" value="Jelly Rolls"/>
    <property type="match status" value="1"/>
</dbReference>
<evidence type="ECO:0000313" key="1">
    <source>
        <dbReference type="EMBL" id="UUV21514.1"/>
    </source>
</evidence>
<evidence type="ECO:0000313" key="2">
    <source>
        <dbReference type="Proteomes" id="UP001317001"/>
    </source>
</evidence>
<dbReference type="PANTHER" id="PTHR37943">
    <property type="entry name" value="PROTEIN VES"/>
    <property type="match status" value="1"/>
</dbReference>
<name>A0ABY5NSQ0_9FLAO</name>
<dbReference type="Pfam" id="PF05962">
    <property type="entry name" value="HutD"/>
    <property type="match status" value="1"/>
</dbReference>
<reference evidence="1 2" key="1">
    <citation type="submission" date="2022-08" db="EMBL/GenBank/DDBJ databases">
        <title>Myroides zhujiangensis sp. nov., a novel bacterium isolated from sediment in the Pearl River Estuary.</title>
        <authorList>
            <person name="Cui L."/>
        </authorList>
    </citation>
    <scope>NUCLEOTIDE SEQUENCE [LARGE SCALE GENOMIC DNA]</scope>
    <source>
        <strain evidence="1 2">SCSIO 72103</strain>
    </source>
</reference>
<dbReference type="InterPro" id="IPR011051">
    <property type="entry name" value="RmlC_Cupin_sf"/>
</dbReference>
<protein>
    <submittedName>
        <fullName evidence="1">HutD family protein</fullName>
    </submittedName>
</protein>
<sequence>MKITKVSKNALNPTIWDGGETFEYFIYPENALYVNRNFLFRISVATITKAPSIFTRFENYQRFLLMLNGDLHVYQNGTEAFYNPNTIFKFDSNDTIQSFSEGADFNFMVHKNAIAHMIQANNTQVLSNSFVFIFAKESMNLSINNHEYHLQPNDLLVINNEQQQEIQINLHAMAIIGYCNKI</sequence>
<accession>A0ABY5NSQ0</accession>